<gene>
    <name evidence="1" type="ORF">BDN72DRAFT_873372</name>
</gene>
<dbReference type="EMBL" id="ML208259">
    <property type="protein sequence ID" value="TFK76859.1"/>
    <property type="molecule type" value="Genomic_DNA"/>
</dbReference>
<proteinExistence type="predicted"/>
<sequence>MLSSFVLISITFLTSVSVLATPAPNPDHVTSSLSSTSSEVHNAISGFGGPARGGSVNCGHRGLLGVLGLSPLLNLGSNNAGSGGVSSSGDAVAAGALRPIKFARWNTDKNSHHSETDNASSGPAGDASGGDTCGNGLINLFSNHAGHGGISESGDATSRDSP</sequence>
<name>A0ACD3BGR6_9AGAR</name>
<organism evidence="1 2">
    <name type="scientific">Pluteus cervinus</name>
    <dbReference type="NCBI Taxonomy" id="181527"/>
    <lineage>
        <taxon>Eukaryota</taxon>
        <taxon>Fungi</taxon>
        <taxon>Dikarya</taxon>
        <taxon>Basidiomycota</taxon>
        <taxon>Agaricomycotina</taxon>
        <taxon>Agaricomycetes</taxon>
        <taxon>Agaricomycetidae</taxon>
        <taxon>Agaricales</taxon>
        <taxon>Pluteineae</taxon>
        <taxon>Pluteaceae</taxon>
        <taxon>Pluteus</taxon>
    </lineage>
</organism>
<evidence type="ECO:0000313" key="2">
    <source>
        <dbReference type="Proteomes" id="UP000308600"/>
    </source>
</evidence>
<keyword evidence="2" id="KW-1185">Reference proteome</keyword>
<reference evidence="1 2" key="1">
    <citation type="journal article" date="2019" name="Nat. Ecol. Evol.">
        <title>Megaphylogeny resolves global patterns of mushroom evolution.</title>
        <authorList>
            <person name="Varga T."/>
            <person name="Krizsan K."/>
            <person name="Foldi C."/>
            <person name="Dima B."/>
            <person name="Sanchez-Garcia M."/>
            <person name="Sanchez-Ramirez S."/>
            <person name="Szollosi G.J."/>
            <person name="Szarkandi J.G."/>
            <person name="Papp V."/>
            <person name="Albert L."/>
            <person name="Andreopoulos W."/>
            <person name="Angelini C."/>
            <person name="Antonin V."/>
            <person name="Barry K.W."/>
            <person name="Bougher N.L."/>
            <person name="Buchanan P."/>
            <person name="Buyck B."/>
            <person name="Bense V."/>
            <person name="Catcheside P."/>
            <person name="Chovatia M."/>
            <person name="Cooper J."/>
            <person name="Damon W."/>
            <person name="Desjardin D."/>
            <person name="Finy P."/>
            <person name="Geml J."/>
            <person name="Haridas S."/>
            <person name="Hughes K."/>
            <person name="Justo A."/>
            <person name="Karasinski D."/>
            <person name="Kautmanova I."/>
            <person name="Kiss B."/>
            <person name="Kocsube S."/>
            <person name="Kotiranta H."/>
            <person name="LaButti K.M."/>
            <person name="Lechner B.E."/>
            <person name="Liimatainen K."/>
            <person name="Lipzen A."/>
            <person name="Lukacs Z."/>
            <person name="Mihaltcheva S."/>
            <person name="Morgado L.N."/>
            <person name="Niskanen T."/>
            <person name="Noordeloos M.E."/>
            <person name="Ohm R.A."/>
            <person name="Ortiz-Santana B."/>
            <person name="Ovrebo C."/>
            <person name="Racz N."/>
            <person name="Riley R."/>
            <person name="Savchenko A."/>
            <person name="Shiryaev A."/>
            <person name="Soop K."/>
            <person name="Spirin V."/>
            <person name="Szebenyi C."/>
            <person name="Tomsovsky M."/>
            <person name="Tulloss R.E."/>
            <person name="Uehling J."/>
            <person name="Grigoriev I.V."/>
            <person name="Vagvolgyi C."/>
            <person name="Papp T."/>
            <person name="Martin F.M."/>
            <person name="Miettinen O."/>
            <person name="Hibbett D.S."/>
            <person name="Nagy L.G."/>
        </authorList>
    </citation>
    <scope>NUCLEOTIDE SEQUENCE [LARGE SCALE GENOMIC DNA]</scope>
    <source>
        <strain evidence="1 2">NL-1719</strain>
    </source>
</reference>
<accession>A0ACD3BGR6</accession>
<dbReference type="Proteomes" id="UP000308600">
    <property type="component" value="Unassembled WGS sequence"/>
</dbReference>
<evidence type="ECO:0000313" key="1">
    <source>
        <dbReference type="EMBL" id="TFK76859.1"/>
    </source>
</evidence>
<protein>
    <submittedName>
        <fullName evidence="1">Uncharacterized protein</fullName>
    </submittedName>
</protein>